<accession>A0ABU5IQR6</accession>
<dbReference type="InterPro" id="IPR012133">
    <property type="entry name" value="Alpha-hydoxy_acid_DH_FMN"/>
</dbReference>
<dbReference type="CDD" id="cd02809">
    <property type="entry name" value="alpha_hydroxyacid_oxid_FMN"/>
    <property type="match status" value="1"/>
</dbReference>
<dbReference type="EMBL" id="JAXOJX010000103">
    <property type="protein sequence ID" value="MDZ5461246.1"/>
    <property type="molecule type" value="Genomic_DNA"/>
</dbReference>
<dbReference type="PROSITE" id="PS00557">
    <property type="entry name" value="FMN_HYDROXY_ACID_DH_1"/>
    <property type="match status" value="1"/>
</dbReference>
<dbReference type="InterPro" id="IPR013785">
    <property type="entry name" value="Aldolase_TIM"/>
</dbReference>
<organism evidence="7 8">
    <name type="scientific">Azohydromonas lata</name>
    <dbReference type="NCBI Taxonomy" id="45677"/>
    <lineage>
        <taxon>Bacteria</taxon>
        <taxon>Pseudomonadati</taxon>
        <taxon>Pseudomonadota</taxon>
        <taxon>Betaproteobacteria</taxon>
        <taxon>Burkholderiales</taxon>
        <taxon>Sphaerotilaceae</taxon>
        <taxon>Azohydromonas</taxon>
    </lineage>
</organism>
<reference evidence="7 8" key="1">
    <citation type="submission" date="2023-11" db="EMBL/GenBank/DDBJ databases">
        <title>Draft genome of Azohydromonas lata strain H1 (DSM1123), a polyhydroxyalkanoate producer.</title>
        <authorList>
            <person name="Traversa D."/>
            <person name="D'Addabbo P."/>
            <person name="Pazzani C."/>
            <person name="Manzari C."/>
            <person name="Chiara M."/>
            <person name="Scrascia M."/>
        </authorList>
    </citation>
    <scope>NUCLEOTIDE SEQUENCE [LARGE SCALE GENOMIC DNA]</scope>
    <source>
        <strain evidence="7 8">H1</strain>
    </source>
</reference>
<sequence>MPKQAHDATPVEPAVAPPRAAQAAYVAPRALQRFLCLDDFEPAARARLPRPLFGYVSGATETNASLRDNRAAFGELAFIPRMLVNVARREQSVELFGTRHASPFGIAPMGISALTAYRGDLAQARAAQAAGVPMVLSSSSLIRMEEVLAQAPGTWFQAYLGRDPQATARLVARVKAAGAPVLVVTIDSAVVPNRENNVRNRFKTPLRPDLRLLWDGLTHPRWAVGTFARTLLKHGMPHFENVGAERGAPLVARDVTRDFSGREHLDWDALKDIRRRWDGPLVLKGLLHPADARLAREAGVDGVIVSNHGGRQLDGAVSPLRVLPAIAEAAGPMTVMADSGFRRGTDVLKALALGARAVFIGRPMNYAAAVGGQAGVAHALHLLRAEIQADMGLLGINRLQELGPLHLYHPNRTNAGDKP</sequence>
<dbReference type="PIRSF" id="PIRSF000138">
    <property type="entry name" value="Al-hdrx_acd_dh"/>
    <property type="match status" value="1"/>
</dbReference>
<dbReference type="Pfam" id="PF01070">
    <property type="entry name" value="FMN_dh"/>
    <property type="match status" value="1"/>
</dbReference>
<evidence type="ECO:0000256" key="3">
    <source>
        <dbReference type="ARBA" id="ARBA00022643"/>
    </source>
</evidence>
<dbReference type="Gene3D" id="3.20.20.70">
    <property type="entry name" value="Aldolase class I"/>
    <property type="match status" value="1"/>
</dbReference>
<evidence type="ECO:0000256" key="5">
    <source>
        <dbReference type="ARBA" id="ARBA00024042"/>
    </source>
</evidence>
<keyword evidence="4 7" id="KW-0560">Oxidoreductase</keyword>
<protein>
    <submittedName>
        <fullName evidence="7">Alpha-hydroxy acid oxidase</fullName>
        <ecNumber evidence="7">1.-.-.-</ecNumber>
    </submittedName>
</protein>
<keyword evidence="3" id="KW-0288">FMN</keyword>
<name>A0ABU5IQR6_9BURK</name>
<dbReference type="GO" id="GO:0016491">
    <property type="term" value="F:oxidoreductase activity"/>
    <property type="evidence" value="ECO:0007669"/>
    <property type="project" value="UniProtKB-KW"/>
</dbReference>
<dbReference type="PROSITE" id="PS51349">
    <property type="entry name" value="FMN_HYDROXY_ACID_DH_2"/>
    <property type="match status" value="1"/>
</dbReference>
<comment type="caution">
    <text evidence="7">The sequence shown here is derived from an EMBL/GenBank/DDBJ whole genome shotgun (WGS) entry which is preliminary data.</text>
</comment>
<comment type="cofactor">
    <cofactor evidence="1">
        <name>FMN</name>
        <dbReference type="ChEBI" id="CHEBI:58210"/>
    </cofactor>
</comment>
<dbReference type="InterPro" id="IPR008259">
    <property type="entry name" value="FMN_hydac_DH_AS"/>
</dbReference>
<feature type="domain" description="FMN hydroxy acid dehydrogenase" evidence="6">
    <location>
        <begin position="29"/>
        <end position="412"/>
    </location>
</feature>
<proteinExistence type="inferred from homology"/>
<dbReference type="InterPro" id="IPR037396">
    <property type="entry name" value="FMN_HAD"/>
</dbReference>
<evidence type="ECO:0000256" key="4">
    <source>
        <dbReference type="ARBA" id="ARBA00023002"/>
    </source>
</evidence>
<dbReference type="PANTHER" id="PTHR10578">
    <property type="entry name" value="S -2-HYDROXY-ACID OXIDASE-RELATED"/>
    <property type="match status" value="1"/>
</dbReference>
<evidence type="ECO:0000313" key="7">
    <source>
        <dbReference type="EMBL" id="MDZ5461246.1"/>
    </source>
</evidence>
<gene>
    <name evidence="7" type="ORF">SM757_32200</name>
</gene>
<dbReference type="PANTHER" id="PTHR10578:SF107">
    <property type="entry name" value="2-HYDROXYACID OXIDASE 1"/>
    <property type="match status" value="1"/>
</dbReference>
<keyword evidence="2" id="KW-0285">Flavoprotein</keyword>
<comment type="similarity">
    <text evidence="5">Belongs to the FMN-dependent alpha-hydroxy acid dehydrogenase family.</text>
</comment>
<dbReference type="SUPFAM" id="SSF51395">
    <property type="entry name" value="FMN-linked oxidoreductases"/>
    <property type="match status" value="1"/>
</dbReference>
<dbReference type="Proteomes" id="UP001293718">
    <property type="component" value="Unassembled WGS sequence"/>
</dbReference>
<dbReference type="EC" id="1.-.-.-" evidence="7"/>
<keyword evidence="8" id="KW-1185">Reference proteome</keyword>
<evidence type="ECO:0000256" key="1">
    <source>
        <dbReference type="ARBA" id="ARBA00001917"/>
    </source>
</evidence>
<evidence type="ECO:0000313" key="8">
    <source>
        <dbReference type="Proteomes" id="UP001293718"/>
    </source>
</evidence>
<evidence type="ECO:0000256" key="2">
    <source>
        <dbReference type="ARBA" id="ARBA00022630"/>
    </source>
</evidence>
<dbReference type="InterPro" id="IPR000262">
    <property type="entry name" value="FMN-dep_DH"/>
</dbReference>
<evidence type="ECO:0000259" key="6">
    <source>
        <dbReference type="PROSITE" id="PS51349"/>
    </source>
</evidence>